<organism evidence="2 3">
    <name type="scientific">Ascaris lumbricoides</name>
    <name type="common">Giant roundworm</name>
    <dbReference type="NCBI Taxonomy" id="6252"/>
    <lineage>
        <taxon>Eukaryota</taxon>
        <taxon>Metazoa</taxon>
        <taxon>Ecdysozoa</taxon>
        <taxon>Nematoda</taxon>
        <taxon>Chromadorea</taxon>
        <taxon>Rhabditida</taxon>
        <taxon>Spirurina</taxon>
        <taxon>Ascaridomorpha</taxon>
        <taxon>Ascaridoidea</taxon>
        <taxon>Ascarididae</taxon>
        <taxon>Ascaris</taxon>
    </lineage>
</organism>
<evidence type="ECO:0000313" key="2">
    <source>
        <dbReference type="Proteomes" id="UP000036681"/>
    </source>
</evidence>
<dbReference type="AlphaFoldDB" id="A0A0M3IGP7"/>
<protein>
    <submittedName>
        <fullName evidence="3">OppC_N domain-containing protein</fullName>
    </submittedName>
</protein>
<name>A0A0M3IGP7_ASCLU</name>
<keyword evidence="1" id="KW-0472">Membrane</keyword>
<sequence length="50" mass="6190">MIMRSLTWRLSLYRRKNRCLNTFVAIVLLFSIYVFFSPKWEKTFEVDDVR</sequence>
<reference evidence="3" key="1">
    <citation type="submission" date="2017-02" db="UniProtKB">
        <authorList>
            <consortium name="WormBaseParasite"/>
        </authorList>
    </citation>
    <scope>IDENTIFICATION</scope>
</reference>
<keyword evidence="1" id="KW-0812">Transmembrane</keyword>
<accession>A0A0M3IGP7</accession>
<keyword evidence="1" id="KW-1133">Transmembrane helix</keyword>
<feature type="transmembrane region" description="Helical" evidence="1">
    <location>
        <begin position="20"/>
        <end position="36"/>
    </location>
</feature>
<evidence type="ECO:0000256" key="1">
    <source>
        <dbReference type="SAM" id="Phobius"/>
    </source>
</evidence>
<proteinExistence type="predicted"/>
<evidence type="ECO:0000313" key="3">
    <source>
        <dbReference type="WBParaSite" id="ALUE_0001750501-mRNA-1"/>
    </source>
</evidence>
<keyword evidence="2" id="KW-1185">Reference proteome</keyword>
<dbReference type="WBParaSite" id="ALUE_0001750501-mRNA-1">
    <property type="protein sequence ID" value="ALUE_0001750501-mRNA-1"/>
    <property type="gene ID" value="ALUE_0001750501"/>
</dbReference>
<dbReference type="Proteomes" id="UP000036681">
    <property type="component" value="Unplaced"/>
</dbReference>